<proteinExistence type="predicted"/>
<accession>A0ABT1WBY2</accession>
<dbReference type="InterPro" id="IPR035901">
    <property type="entry name" value="GIY-YIG_endonuc_sf"/>
</dbReference>
<name>A0ABT1WBY2_9PROT</name>
<protein>
    <submittedName>
        <fullName evidence="1">GIY-YIG nuclease family protein</fullName>
    </submittedName>
</protein>
<comment type="caution">
    <text evidence="1">The sequence shown here is derived from an EMBL/GenBank/DDBJ whole genome shotgun (WGS) entry which is preliminary data.</text>
</comment>
<keyword evidence="2" id="KW-1185">Reference proteome</keyword>
<dbReference type="CDD" id="cd10451">
    <property type="entry name" value="GIY-YIG_LuxR_like"/>
    <property type="match status" value="1"/>
</dbReference>
<dbReference type="EMBL" id="JAMSKV010000014">
    <property type="protein sequence ID" value="MCQ8279631.1"/>
    <property type="molecule type" value="Genomic_DNA"/>
</dbReference>
<dbReference type="Gene3D" id="3.40.1440.10">
    <property type="entry name" value="GIY-YIG endonuclease"/>
    <property type="match status" value="1"/>
</dbReference>
<organism evidence="1 2">
    <name type="scientific">Endosaccharibacter trunci</name>
    <dbReference type="NCBI Taxonomy" id="2812733"/>
    <lineage>
        <taxon>Bacteria</taxon>
        <taxon>Pseudomonadati</taxon>
        <taxon>Pseudomonadota</taxon>
        <taxon>Alphaproteobacteria</taxon>
        <taxon>Acetobacterales</taxon>
        <taxon>Acetobacteraceae</taxon>
        <taxon>Endosaccharibacter</taxon>
    </lineage>
</organism>
<sequence length="111" mass="12499">MDRQHRKMARAAYKEKRVVAGVYAVLCTATGQVWVGRSTHVDTEQNGLWFSLRLGTSPHASLQNAWAEHGEAHFRFEQLDRLGPDVSAIDRTSELSKRAALWRNRLGASPI</sequence>
<evidence type="ECO:0000313" key="1">
    <source>
        <dbReference type="EMBL" id="MCQ8279631.1"/>
    </source>
</evidence>
<dbReference type="Proteomes" id="UP001524587">
    <property type="component" value="Unassembled WGS sequence"/>
</dbReference>
<reference evidence="1 2" key="1">
    <citation type="submission" date="2022-06" db="EMBL/GenBank/DDBJ databases">
        <title>Endosaccharibacter gen. nov., sp. nov., endophytic bacteria isolated from sugarcane.</title>
        <authorList>
            <person name="Pitiwittayakul N."/>
            <person name="Yukphan P."/>
            <person name="Charoenyingcharoen P."/>
            <person name="Tanasupawat S."/>
        </authorList>
    </citation>
    <scope>NUCLEOTIDE SEQUENCE [LARGE SCALE GENOMIC DNA]</scope>
    <source>
        <strain evidence="1 2">KSS8</strain>
    </source>
</reference>
<dbReference type="RefSeq" id="WP_422865120.1">
    <property type="nucleotide sequence ID" value="NZ_JAMSKV010000014.1"/>
</dbReference>
<evidence type="ECO:0000313" key="2">
    <source>
        <dbReference type="Proteomes" id="UP001524587"/>
    </source>
</evidence>
<gene>
    <name evidence="1" type="ORF">NFI95_14395</name>
</gene>